<keyword evidence="2" id="KW-1185">Reference proteome</keyword>
<sequence>MSSSSSAFTRRTPVTATYGRRRPAPSTPITPTAASPVRNSRRSVTMDEQARPVSSKGDDDILDSITVESPISSGRVRGGGMTGLTGQTARLDVSSSFVTTPSKPPNRDGPAKRKRRSATEILQPSVDEELIPDAGDIFAFSDSESTMTPTRKHRTPSGKTRGQKQISGQSARQATSGATSPLTSVETRPIIPLKPSPFKIVVPITRPPAQSPAVVIPPVEPPPAPSTAASPISTSTRRPISPPPLEDLEFDYPPPASPTPRTPSSTGSPSKWQHSPRLTSRQSEAWKALDQVAGSVSASKGTHMGISGSSGSGKLFKLLAARKDSGSTSSGASLRIKETTQSASSHEQGEDEDGVQSAVDSQDTQHTETQSQGQSFTSQLTRSGKITYGPQRSYLDETTIATDTSGKPTSISDLTDAELLKSGMLGSSSSSSNYQSQRQRRSILRRNSSSEDEDARGEGELSSLKSIHELRASGVNAKFIDEMEYLLDGLHRDSRPSAVRLTYLELALKLTDKSFVIKFKAGGFLDRIFTNIKDLTTSGVDDVTSFAMAYIVCCFLNDEGVVKSLVHEYGVASFLLGIARDGREITIVAKQKGLALSKVAQSLVKDLRDKIVSLIPNDADMRPETVSRRLVALAGLLELSSKYSARHENIQEELSSNSLWQVILGCVRDILESGDTNQMRVVAAHELHLCVSILEDFAPSVIAKEHASEYDETETCAVVQRLLELIPQIIDTPAETVSLATIRLSIIMTNSSSEACAILCIDRVVNGLEICIERVLLETRPEDSDTQPDDEGNQDAPDDDDDGEHYGVAANVALFCLGLLVNFGESESAREVLAGASHVATFNRLFNLATSTNVKSLAECASPKKTYIDDIRGYLALMLGILIRFSNAVRTQIGVAGVAALASELEIFRESTLRLQNEPGMAGSRGLAEQIMSVLTDVYAK</sequence>
<dbReference type="Proteomes" id="UP001433508">
    <property type="component" value="Unassembled WGS sequence"/>
</dbReference>
<comment type="caution">
    <text evidence="1">The sequence shown here is derived from an EMBL/GenBank/DDBJ whole genome shotgun (WGS) entry which is preliminary data.</text>
</comment>
<accession>A0ACC3SXZ1</accession>
<name>A0ACC3SXZ1_LIPKO</name>
<dbReference type="EMBL" id="MU971386">
    <property type="protein sequence ID" value="KAK9236516.1"/>
    <property type="molecule type" value="Genomic_DNA"/>
</dbReference>
<evidence type="ECO:0000313" key="1">
    <source>
        <dbReference type="EMBL" id="KAK9236516.1"/>
    </source>
</evidence>
<protein>
    <submittedName>
        <fullName evidence="1">Wings apart-like protein regulation of heterochromatin-domain-containing protein</fullName>
    </submittedName>
</protein>
<gene>
    <name evidence="1" type="ORF">V1525DRAFT_406814</name>
</gene>
<evidence type="ECO:0000313" key="2">
    <source>
        <dbReference type="Proteomes" id="UP001433508"/>
    </source>
</evidence>
<proteinExistence type="predicted"/>
<reference evidence="2" key="1">
    <citation type="journal article" date="2024" name="Front. Bioeng. Biotechnol.">
        <title>Genome-scale model development and genomic sequencing of the oleaginous clade Lipomyces.</title>
        <authorList>
            <person name="Czajka J.J."/>
            <person name="Han Y."/>
            <person name="Kim J."/>
            <person name="Mondo S.J."/>
            <person name="Hofstad B.A."/>
            <person name="Robles A."/>
            <person name="Haridas S."/>
            <person name="Riley R."/>
            <person name="LaButti K."/>
            <person name="Pangilinan J."/>
            <person name="Andreopoulos W."/>
            <person name="Lipzen A."/>
            <person name="Yan J."/>
            <person name="Wang M."/>
            <person name="Ng V."/>
            <person name="Grigoriev I.V."/>
            <person name="Spatafora J.W."/>
            <person name="Magnuson J.K."/>
            <person name="Baker S.E."/>
            <person name="Pomraning K.R."/>
        </authorList>
    </citation>
    <scope>NUCLEOTIDE SEQUENCE [LARGE SCALE GENOMIC DNA]</scope>
    <source>
        <strain evidence="2">CBS 7786</strain>
    </source>
</reference>
<organism evidence="1 2">
    <name type="scientific">Lipomyces kononenkoae</name>
    <name type="common">Yeast</name>
    <dbReference type="NCBI Taxonomy" id="34357"/>
    <lineage>
        <taxon>Eukaryota</taxon>
        <taxon>Fungi</taxon>
        <taxon>Dikarya</taxon>
        <taxon>Ascomycota</taxon>
        <taxon>Saccharomycotina</taxon>
        <taxon>Lipomycetes</taxon>
        <taxon>Lipomycetales</taxon>
        <taxon>Lipomycetaceae</taxon>
        <taxon>Lipomyces</taxon>
    </lineage>
</organism>